<feature type="non-terminal residue" evidence="1">
    <location>
        <position position="1"/>
    </location>
</feature>
<proteinExistence type="predicted"/>
<evidence type="ECO:0000313" key="2">
    <source>
        <dbReference type="Proteomes" id="UP000824469"/>
    </source>
</evidence>
<evidence type="ECO:0000313" key="1">
    <source>
        <dbReference type="EMBL" id="KAH9326802.1"/>
    </source>
</evidence>
<gene>
    <name evidence="1" type="ORF">KI387_006980</name>
</gene>
<dbReference type="Proteomes" id="UP000824469">
    <property type="component" value="Unassembled WGS sequence"/>
</dbReference>
<organism evidence="1 2">
    <name type="scientific">Taxus chinensis</name>
    <name type="common">Chinese yew</name>
    <name type="synonym">Taxus wallichiana var. chinensis</name>
    <dbReference type="NCBI Taxonomy" id="29808"/>
    <lineage>
        <taxon>Eukaryota</taxon>
        <taxon>Viridiplantae</taxon>
        <taxon>Streptophyta</taxon>
        <taxon>Embryophyta</taxon>
        <taxon>Tracheophyta</taxon>
        <taxon>Spermatophyta</taxon>
        <taxon>Pinopsida</taxon>
        <taxon>Pinidae</taxon>
        <taxon>Conifers II</taxon>
        <taxon>Cupressales</taxon>
        <taxon>Taxaceae</taxon>
        <taxon>Taxus</taxon>
    </lineage>
</organism>
<feature type="non-terminal residue" evidence="1">
    <location>
        <position position="50"/>
    </location>
</feature>
<name>A0AA38GNN8_TAXCH</name>
<sequence>FPLSGGGKTNIHISRNTAVSFHISMHKYQRALGEGFAISWLVDQISSWFQ</sequence>
<dbReference type="AlphaFoldDB" id="A0AA38GNN8"/>
<reference evidence="1 2" key="1">
    <citation type="journal article" date="2021" name="Nat. Plants">
        <title>The Taxus genome provides insights into paclitaxel biosynthesis.</title>
        <authorList>
            <person name="Xiong X."/>
            <person name="Gou J."/>
            <person name="Liao Q."/>
            <person name="Li Y."/>
            <person name="Zhou Q."/>
            <person name="Bi G."/>
            <person name="Li C."/>
            <person name="Du R."/>
            <person name="Wang X."/>
            <person name="Sun T."/>
            <person name="Guo L."/>
            <person name="Liang H."/>
            <person name="Lu P."/>
            <person name="Wu Y."/>
            <person name="Zhang Z."/>
            <person name="Ro D.K."/>
            <person name="Shang Y."/>
            <person name="Huang S."/>
            <person name="Yan J."/>
        </authorList>
    </citation>
    <scope>NUCLEOTIDE SEQUENCE [LARGE SCALE GENOMIC DNA]</scope>
    <source>
        <strain evidence="1">Ta-2019</strain>
    </source>
</reference>
<keyword evidence="2" id="KW-1185">Reference proteome</keyword>
<dbReference type="EMBL" id="JAHRHJ020000002">
    <property type="protein sequence ID" value="KAH9326802.1"/>
    <property type="molecule type" value="Genomic_DNA"/>
</dbReference>
<accession>A0AA38GNN8</accession>
<protein>
    <submittedName>
        <fullName evidence="1">Uncharacterized protein</fullName>
    </submittedName>
</protein>
<comment type="caution">
    <text evidence="1">The sequence shown here is derived from an EMBL/GenBank/DDBJ whole genome shotgun (WGS) entry which is preliminary data.</text>
</comment>